<proteinExistence type="predicted"/>
<reference evidence="2" key="1">
    <citation type="submission" date="2020-12" db="EMBL/GenBank/DDBJ databases">
        <title>Devosia sp. MSA67 isolated from Mo River.</title>
        <authorList>
            <person name="Ma F."/>
            <person name="Zi Z."/>
        </authorList>
    </citation>
    <scope>NUCLEOTIDE SEQUENCE</scope>
    <source>
        <strain evidence="2">MSA67</strain>
    </source>
</reference>
<dbReference type="PANTHER" id="PTHR33221">
    <property type="entry name" value="WINGED HELIX-TURN-HELIX TRANSCRIPTIONAL REGULATOR, RRF2 FAMILY"/>
    <property type="match status" value="1"/>
</dbReference>
<dbReference type="GO" id="GO:0005829">
    <property type="term" value="C:cytosol"/>
    <property type="evidence" value="ECO:0007669"/>
    <property type="project" value="TreeGrafter"/>
</dbReference>
<dbReference type="GO" id="GO:0003677">
    <property type="term" value="F:DNA binding"/>
    <property type="evidence" value="ECO:0007669"/>
    <property type="project" value="UniProtKB-KW"/>
</dbReference>
<organism evidence="2 3">
    <name type="scientific">Devosia sediminis</name>
    <dbReference type="NCBI Taxonomy" id="2798801"/>
    <lineage>
        <taxon>Bacteria</taxon>
        <taxon>Pseudomonadati</taxon>
        <taxon>Pseudomonadota</taxon>
        <taxon>Alphaproteobacteria</taxon>
        <taxon>Hyphomicrobiales</taxon>
        <taxon>Devosiaceae</taxon>
        <taxon>Devosia</taxon>
    </lineage>
</organism>
<protein>
    <submittedName>
        <fullName evidence="2">Iron-responsive transcriptional regulator RirA</fullName>
    </submittedName>
</protein>
<dbReference type="EMBL" id="JAEKMH010000003">
    <property type="protein sequence ID" value="MBJ3785952.1"/>
    <property type="molecule type" value="Genomic_DNA"/>
</dbReference>
<comment type="caution">
    <text evidence="2">The sequence shown here is derived from an EMBL/GenBank/DDBJ whole genome shotgun (WGS) entry which is preliminary data.</text>
</comment>
<dbReference type="InterPro" id="IPR030489">
    <property type="entry name" value="TR_Rrf2-type_CS"/>
</dbReference>
<dbReference type="GO" id="GO:0003700">
    <property type="term" value="F:DNA-binding transcription factor activity"/>
    <property type="evidence" value="ECO:0007669"/>
    <property type="project" value="TreeGrafter"/>
</dbReference>
<dbReference type="AlphaFoldDB" id="A0A934J165"/>
<dbReference type="Gene3D" id="1.10.10.10">
    <property type="entry name" value="Winged helix-like DNA-binding domain superfamily/Winged helix DNA-binding domain"/>
    <property type="match status" value="1"/>
</dbReference>
<dbReference type="InterPro" id="IPR000944">
    <property type="entry name" value="Tscrpt_reg_Rrf2"/>
</dbReference>
<accession>A0A934J165</accession>
<dbReference type="SUPFAM" id="SSF46785">
    <property type="entry name" value="Winged helix' DNA-binding domain"/>
    <property type="match status" value="1"/>
</dbReference>
<evidence type="ECO:0000313" key="3">
    <source>
        <dbReference type="Proteomes" id="UP000602124"/>
    </source>
</evidence>
<dbReference type="NCBIfam" id="TIGR00738">
    <property type="entry name" value="rrf2_super"/>
    <property type="match status" value="1"/>
</dbReference>
<dbReference type="InterPro" id="IPR036390">
    <property type="entry name" value="WH_DNA-bd_sf"/>
</dbReference>
<evidence type="ECO:0000313" key="2">
    <source>
        <dbReference type="EMBL" id="MBJ3785952.1"/>
    </source>
</evidence>
<sequence>MRLTRQSNYAIRTLVYCAVNEPGLSRVAEIARAYGISELFLFKLIKPLVEAGLLQTVRGRHGGIKLGKKAEDITLLDTIRLTEENFALAECFEDGADCPLIGECDLNGALREALGAFFEVLSRHTIADLASKKRSIRERLGITTAEAVNESIAAISAA</sequence>
<dbReference type="InterPro" id="IPR036388">
    <property type="entry name" value="WH-like_DNA-bd_sf"/>
</dbReference>
<evidence type="ECO:0000256" key="1">
    <source>
        <dbReference type="ARBA" id="ARBA00023125"/>
    </source>
</evidence>
<dbReference type="PANTHER" id="PTHR33221:SF4">
    <property type="entry name" value="HTH-TYPE TRANSCRIPTIONAL REPRESSOR NSRR"/>
    <property type="match status" value="1"/>
</dbReference>
<dbReference type="PROSITE" id="PS51197">
    <property type="entry name" value="HTH_RRF2_2"/>
    <property type="match status" value="1"/>
</dbReference>
<keyword evidence="3" id="KW-1185">Reference proteome</keyword>
<dbReference type="PROSITE" id="PS01332">
    <property type="entry name" value="HTH_RRF2_1"/>
    <property type="match status" value="1"/>
</dbReference>
<dbReference type="Proteomes" id="UP000602124">
    <property type="component" value="Unassembled WGS sequence"/>
</dbReference>
<dbReference type="RefSeq" id="WP_198877168.1">
    <property type="nucleotide sequence ID" value="NZ_JAEKMH010000003.1"/>
</dbReference>
<name>A0A934J165_9HYPH</name>
<keyword evidence="1" id="KW-0238">DNA-binding</keyword>
<dbReference type="NCBIfam" id="NF008886">
    <property type="entry name" value="PRK11920.1"/>
    <property type="match status" value="1"/>
</dbReference>
<gene>
    <name evidence="2" type="primary">rirA</name>
    <name evidence="2" type="ORF">JEQ47_14590</name>
</gene>
<dbReference type="Pfam" id="PF02082">
    <property type="entry name" value="Rrf2"/>
    <property type="match status" value="1"/>
</dbReference>